<dbReference type="GO" id="GO:0042073">
    <property type="term" value="P:intraciliary transport"/>
    <property type="evidence" value="ECO:0007669"/>
    <property type="project" value="TreeGrafter"/>
</dbReference>
<feature type="region of interest" description="Disordered" evidence="3">
    <location>
        <begin position="239"/>
        <end position="763"/>
    </location>
</feature>
<dbReference type="AlphaFoldDB" id="A0AAN9BP14"/>
<feature type="compositionally biased region" description="Basic and acidic residues" evidence="3">
    <location>
        <begin position="279"/>
        <end position="307"/>
    </location>
</feature>
<feature type="compositionally biased region" description="Low complexity" evidence="3">
    <location>
        <begin position="543"/>
        <end position="553"/>
    </location>
</feature>
<gene>
    <name evidence="5" type="ORF">V1264_016401</name>
</gene>
<feature type="compositionally biased region" description="Polar residues" evidence="3">
    <location>
        <begin position="690"/>
        <end position="709"/>
    </location>
</feature>
<reference evidence="5 6" key="1">
    <citation type="submission" date="2024-02" db="EMBL/GenBank/DDBJ databases">
        <title>Chromosome-scale genome assembly of the rough periwinkle Littorina saxatilis.</title>
        <authorList>
            <person name="De Jode A."/>
            <person name="Faria R."/>
            <person name="Formenti G."/>
            <person name="Sims Y."/>
            <person name="Smith T.P."/>
            <person name="Tracey A."/>
            <person name="Wood J.M.D."/>
            <person name="Zagrodzka Z.B."/>
            <person name="Johannesson K."/>
            <person name="Butlin R.K."/>
            <person name="Leder E.H."/>
        </authorList>
    </citation>
    <scope>NUCLEOTIDE SEQUENCE [LARGE SCALE GENOMIC DNA]</scope>
    <source>
        <strain evidence="5">Snail1</strain>
        <tissue evidence="5">Muscle</tissue>
    </source>
</reference>
<feature type="compositionally biased region" description="Basic and acidic residues" evidence="3">
    <location>
        <begin position="399"/>
        <end position="492"/>
    </location>
</feature>
<feature type="compositionally biased region" description="Basic and acidic residues" evidence="3">
    <location>
        <begin position="345"/>
        <end position="390"/>
    </location>
</feature>
<evidence type="ECO:0000256" key="2">
    <source>
        <dbReference type="ARBA" id="ARBA00023054"/>
    </source>
</evidence>
<name>A0AAN9BP14_9CAEN</name>
<evidence type="ECO:0000256" key="1">
    <source>
        <dbReference type="ARBA" id="ARBA00010229"/>
    </source>
</evidence>
<dbReference type="PANTHER" id="PTHR16650">
    <property type="entry name" value="C21ORF13-RELATED"/>
    <property type="match status" value="1"/>
</dbReference>
<dbReference type="InterPro" id="IPR026188">
    <property type="entry name" value="Lebercilin-like"/>
</dbReference>
<feature type="compositionally biased region" description="Basic and acidic residues" evidence="3">
    <location>
        <begin position="317"/>
        <end position="330"/>
    </location>
</feature>
<keyword evidence="6" id="KW-1185">Reference proteome</keyword>
<feature type="domain" description="Lebercilin" evidence="4">
    <location>
        <begin position="54"/>
        <end position="246"/>
    </location>
</feature>
<keyword evidence="2" id="KW-0175">Coiled coil</keyword>
<comment type="similarity">
    <text evidence="1">Belongs to the LCA5 family.</text>
</comment>
<sequence>MSWRGYGNKNPYGRPIAQKLGARARGGRGRGGKGRGAGGRTTSQTRSETHLDVVTKQLLSANRLKMNELYNKMEEMKKELRTVKDENKLYKRMQHKQEKALVKFEDRESELPQLIQAHTNEIRTLKDQVRRTREKYDKTDRYLRDAEDELETAKARLKKYKALAEQKDLEERSELDKKVNKAELAIEEKECKIKEVQRHLEMLKKNHRHELGIERARAKEIQKHLDDAEEAKAKLEAQVREKEKQLEAKNIYSNRIGKPSSYNGTPAESPAPWRQNLKKKSDSLTDLAPRDKAKAYEQKRKGEEKKKDKSPRRREPKQKWEVEETEKDVIADDDSPGGPNFNFKSLDRQDSESEFWRRQEERHKRDQHNREKQEDERRRRAEEEEKREQSKFQQQRSKLQRDMEERERAERDRKEADDRERERERREREERERGEREERERGERERVERDDRERREREERWETEQRERKEREKLDNDPRLVEERRKKDELLRRLQAMDANRDGSQPSADPFAPSDSTRARGQGDSPLAHSPSRKAGKDLFAFSRGDSSESPSSSKKDYSFTRQIENMHKGKPSNEDVSVGYIDRQKKLKASREDGDTGGYMPSFVSPSKTPSKQKKPMSLLDNDPKPASKPTGSQDKKSKLMADLFGGTGSPAKKDDGDDFFLTSKPPPKQPPPKQQSQTKKSTGFPWDDSSSTSAKVNGSAYRESSQLFGGGAALVDDDPSGGRSPKSNMLPRRSRQHASTLNSKPVMNVDSLDDDLEEVIL</sequence>
<evidence type="ECO:0000313" key="5">
    <source>
        <dbReference type="EMBL" id="KAK7108718.1"/>
    </source>
</evidence>
<evidence type="ECO:0000313" key="6">
    <source>
        <dbReference type="Proteomes" id="UP001374579"/>
    </source>
</evidence>
<dbReference type="Pfam" id="PF15619">
    <property type="entry name" value="Lebercilin"/>
    <property type="match status" value="1"/>
</dbReference>
<organism evidence="5 6">
    <name type="scientific">Littorina saxatilis</name>
    <dbReference type="NCBI Taxonomy" id="31220"/>
    <lineage>
        <taxon>Eukaryota</taxon>
        <taxon>Metazoa</taxon>
        <taxon>Spiralia</taxon>
        <taxon>Lophotrochozoa</taxon>
        <taxon>Mollusca</taxon>
        <taxon>Gastropoda</taxon>
        <taxon>Caenogastropoda</taxon>
        <taxon>Littorinimorpha</taxon>
        <taxon>Littorinoidea</taxon>
        <taxon>Littorinidae</taxon>
        <taxon>Littorina</taxon>
    </lineage>
</organism>
<dbReference type="EMBL" id="JBAMIC010000004">
    <property type="protein sequence ID" value="KAK7108718.1"/>
    <property type="molecule type" value="Genomic_DNA"/>
</dbReference>
<dbReference type="PANTHER" id="PTHR16650:SF6">
    <property type="entry name" value="GH21622P"/>
    <property type="match status" value="1"/>
</dbReference>
<dbReference type="InterPro" id="IPR028933">
    <property type="entry name" value="Lebercilin_dom"/>
</dbReference>
<protein>
    <recommendedName>
        <fullName evidence="4">Lebercilin domain-containing protein</fullName>
    </recommendedName>
</protein>
<feature type="compositionally biased region" description="Basic and acidic residues" evidence="3">
    <location>
        <begin position="554"/>
        <end position="574"/>
    </location>
</feature>
<dbReference type="Proteomes" id="UP001374579">
    <property type="component" value="Unassembled WGS sequence"/>
</dbReference>
<accession>A0AAN9BP14</accession>
<evidence type="ECO:0000256" key="3">
    <source>
        <dbReference type="SAM" id="MobiDB-lite"/>
    </source>
</evidence>
<feature type="region of interest" description="Disordered" evidence="3">
    <location>
        <begin position="1"/>
        <end position="51"/>
    </location>
</feature>
<comment type="caution">
    <text evidence="5">The sequence shown here is derived from an EMBL/GenBank/DDBJ whole genome shotgun (WGS) entry which is preliminary data.</text>
</comment>
<proteinExistence type="inferred from homology"/>
<evidence type="ECO:0000259" key="4">
    <source>
        <dbReference type="Pfam" id="PF15619"/>
    </source>
</evidence>
<feature type="compositionally biased region" description="Acidic residues" evidence="3">
    <location>
        <begin position="753"/>
        <end position="763"/>
    </location>
</feature>
<dbReference type="GO" id="GO:0005930">
    <property type="term" value="C:axoneme"/>
    <property type="evidence" value="ECO:0007669"/>
    <property type="project" value="TreeGrafter"/>
</dbReference>
<feature type="compositionally biased region" description="Pro residues" evidence="3">
    <location>
        <begin position="666"/>
        <end position="675"/>
    </location>
</feature>